<dbReference type="OrthoDB" id="10252740at2759"/>
<dbReference type="HOGENOM" id="CLU_004544_4_3_1"/>
<dbReference type="Pfam" id="PF02171">
    <property type="entry name" value="Piwi"/>
    <property type="match status" value="1"/>
</dbReference>
<dbReference type="GO" id="GO:0003723">
    <property type="term" value="F:RNA binding"/>
    <property type="evidence" value="ECO:0007669"/>
    <property type="project" value="InterPro"/>
</dbReference>
<dbReference type="InterPro" id="IPR036397">
    <property type="entry name" value="RNaseH_sf"/>
</dbReference>
<dbReference type="SUPFAM" id="SSF101690">
    <property type="entry name" value="PAZ domain"/>
    <property type="match status" value="1"/>
</dbReference>
<reference evidence="4" key="2">
    <citation type="submission" date="2015-01" db="EMBL/GenBank/DDBJ databases">
        <title>Evolutionary Origins and Diversification of the Mycorrhizal Mutualists.</title>
        <authorList>
            <consortium name="DOE Joint Genome Institute"/>
            <consortium name="Mycorrhizal Genomics Consortium"/>
            <person name="Kohler A."/>
            <person name="Kuo A."/>
            <person name="Nagy L.G."/>
            <person name="Floudas D."/>
            <person name="Copeland A."/>
            <person name="Barry K.W."/>
            <person name="Cichocki N."/>
            <person name="Veneault-Fourrey C."/>
            <person name="LaButti K."/>
            <person name="Lindquist E.A."/>
            <person name="Lipzen A."/>
            <person name="Lundell T."/>
            <person name="Morin E."/>
            <person name="Murat C."/>
            <person name="Riley R."/>
            <person name="Ohm R."/>
            <person name="Sun H."/>
            <person name="Tunlid A."/>
            <person name="Henrissat B."/>
            <person name="Grigoriev I.V."/>
            <person name="Hibbett D.S."/>
            <person name="Martin F."/>
        </authorList>
    </citation>
    <scope>NUCLEOTIDE SEQUENCE [LARGE SCALE GENOMIC DNA]</scope>
    <source>
        <strain evidence="4">F 1598</strain>
    </source>
</reference>
<evidence type="ECO:0000259" key="1">
    <source>
        <dbReference type="PROSITE" id="PS50821"/>
    </source>
</evidence>
<dbReference type="CDD" id="cd02846">
    <property type="entry name" value="PAZ_argonaute_like"/>
    <property type="match status" value="1"/>
</dbReference>
<gene>
    <name evidence="3" type="ORF">PILCRDRAFT_815121</name>
</gene>
<dbReference type="InterPro" id="IPR012337">
    <property type="entry name" value="RNaseH-like_sf"/>
</dbReference>
<keyword evidence="4" id="KW-1185">Reference proteome</keyword>
<proteinExistence type="predicted"/>
<dbReference type="InterPro" id="IPR014811">
    <property type="entry name" value="ArgoL1"/>
</dbReference>
<dbReference type="InParanoid" id="A0A0C3GAB1"/>
<dbReference type="InterPro" id="IPR003100">
    <property type="entry name" value="PAZ_dom"/>
</dbReference>
<dbReference type="Gene3D" id="3.40.50.2300">
    <property type="match status" value="1"/>
</dbReference>
<accession>A0A0C3GAB1</accession>
<dbReference type="InterPro" id="IPR032474">
    <property type="entry name" value="Argonaute_N"/>
</dbReference>
<evidence type="ECO:0000313" key="4">
    <source>
        <dbReference type="Proteomes" id="UP000054166"/>
    </source>
</evidence>
<organism evidence="3 4">
    <name type="scientific">Piloderma croceum (strain F 1598)</name>
    <dbReference type="NCBI Taxonomy" id="765440"/>
    <lineage>
        <taxon>Eukaryota</taxon>
        <taxon>Fungi</taxon>
        <taxon>Dikarya</taxon>
        <taxon>Basidiomycota</taxon>
        <taxon>Agaricomycotina</taxon>
        <taxon>Agaricomycetes</taxon>
        <taxon>Agaricomycetidae</taxon>
        <taxon>Atheliales</taxon>
        <taxon>Atheliaceae</taxon>
        <taxon>Piloderma</taxon>
    </lineage>
</organism>
<dbReference type="EMBL" id="KN832979">
    <property type="protein sequence ID" value="KIM87566.1"/>
    <property type="molecule type" value="Genomic_DNA"/>
</dbReference>
<dbReference type="InterPro" id="IPR036085">
    <property type="entry name" value="PAZ_dom_sf"/>
</dbReference>
<dbReference type="STRING" id="765440.A0A0C3GAB1"/>
<dbReference type="Pfam" id="PF02170">
    <property type="entry name" value="PAZ"/>
    <property type="match status" value="1"/>
</dbReference>
<dbReference type="Pfam" id="PF16486">
    <property type="entry name" value="ArgoN"/>
    <property type="match status" value="1"/>
</dbReference>
<dbReference type="PROSITE" id="PS50822">
    <property type="entry name" value="PIWI"/>
    <property type="match status" value="1"/>
</dbReference>
<feature type="domain" description="PAZ" evidence="1">
    <location>
        <begin position="227"/>
        <end position="332"/>
    </location>
</feature>
<dbReference type="Proteomes" id="UP000054166">
    <property type="component" value="Unassembled WGS sequence"/>
</dbReference>
<dbReference type="PROSITE" id="PS50821">
    <property type="entry name" value="PAZ"/>
    <property type="match status" value="1"/>
</dbReference>
<dbReference type="InterPro" id="IPR003165">
    <property type="entry name" value="Piwi"/>
</dbReference>
<dbReference type="SUPFAM" id="SSF53098">
    <property type="entry name" value="Ribonuclease H-like"/>
    <property type="match status" value="1"/>
</dbReference>
<reference evidence="3 4" key="1">
    <citation type="submission" date="2014-04" db="EMBL/GenBank/DDBJ databases">
        <authorList>
            <consortium name="DOE Joint Genome Institute"/>
            <person name="Kuo A."/>
            <person name="Tarkka M."/>
            <person name="Buscot F."/>
            <person name="Kohler A."/>
            <person name="Nagy L.G."/>
            <person name="Floudas D."/>
            <person name="Copeland A."/>
            <person name="Barry K.W."/>
            <person name="Cichocki N."/>
            <person name="Veneault-Fourrey C."/>
            <person name="LaButti K."/>
            <person name="Lindquist E.A."/>
            <person name="Lipzen A."/>
            <person name="Lundell T."/>
            <person name="Morin E."/>
            <person name="Murat C."/>
            <person name="Sun H."/>
            <person name="Tunlid A."/>
            <person name="Henrissat B."/>
            <person name="Grigoriev I.V."/>
            <person name="Hibbett D.S."/>
            <person name="Martin F."/>
            <person name="Nordberg H.P."/>
            <person name="Cantor M.N."/>
            <person name="Hua S.X."/>
        </authorList>
    </citation>
    <scope>NUCLEOTIDE SEQUENCE [LARGE SCALE GENOMIC DNA]</scope>
    <source>
        <strain evidence="3 4">F 1598</strain>
    </source>
</reference>
<evidence type="ECO:0008006" key="5">
    <source>
        <dbReference type="Google" id="ProtNLM"/>
    </source>
</evidence>
<feature type="domain" description="Piwi" evidence="2">
    <location>
        <begin position="515"/>
        <end position="809"/>
    </location>
</feature>
<dbReference type="Gene3D" id="3.30.420.10">
    <property type="entry name" value="Ribonuclease H-like superfamily/Ribonuclease H"/>
    <property type="match status" value="1"/>
</dbReference>
<name>A0A0C3GAB1_PILCF</name>
<dbReference type="PANTHER" id="PTHR22891">
    <property type="entry name" value="EUKARYOTIC TRANSLATION INITIATION FACTOR 2C"/>
    <property type="match status" value="1"/>
</dbReference>
<dbReference type="Gene3D" id="2.170.260.10">
    <property type="entry name" value="paz domain"/>
    <property type="match status" value="1"/>
</dbReference>
<dbReference type="SMART" id="SM00950">
    <property type="entry name" value="Piwi"/>
    <property type="match status" value="1"/>
</dbReference>
<evidence type="ECO:0000313" key="3">
    <source>
        <dbReference type="EMBL" id="KIM87566.1"/>
    </source>
</evidence>
<evidence type="ECO:0000259" key="2">
    <source>
        <dbReference type="PROSITE" id="PS50822"/>
    </source>
</evidence>
<dbReference type="Pfam" id="PF08699">
    <property type="entry name" value="ArgoL1"/>
    <property type="match status" value="1"/>
</dbReference>
<dbReference type="AlphaFoldDB" id="A0A0C3GAB1"/>
<dbReference type="FunCoup" id="A0A0C3GAB1">
    <property type="interactions" value="238"/>
</dbReference>
<protein>
    <recommendedName>
        <fullName evidence="5">Piwi domain-containing protein</fullName>
    </recommendedName>
</protein>
<sequence>MSVPTRRRGTVGRPLSVTTNSFKVDTLPRKQFYQYDVITPEPRHPRHAQEIVDRLQSHTAPDVFRPKALYDGQAIMFASRVLNLAGGGSGNFNVFMSDRPPPPGASGRGVYSVKLTRAAAQVIDFTALADLITGKGGSSPRTLTAINILQLLIRAAPNLMYPHTLRAYYTSAGKSNHIGGGLELWRGFFQSVRPCVGQMLINVDVSVSAMYRSGTLQEVALSVLGSNNMRDLTAPENHANLKKLKNFFKNVLVMVTPTGGRPNERSRKKKIRGLVANAGEFEFEKDGGQTTVKDHFKEAHGYMLQHPLIFGILVGSKERAIVFPAEVCTVVEGQIYKKKVPQELTSHVVKFATSKPEDRLRTIKQGSGMRAPIFEYETSPFMQDAGMRVSPAPVRIDGRVLPTPKLVFGDNEAMRIQNGGWNVTKNKFKEPMPLIAWAVIDYARNHHKAQSFIDMLLRCFQVLEYLQPYTSAVNGQGNISGDLMNVAHATMDWAGQQAMQLPPDQRPPKPSRIALIICILPYPAAEIRRAVKHFGDVESGIPTQCIRVDKIKEGNHLNQYCNNVALKINARLGGLNSVTSSRALAELQQNKFMIFGADVGHPGAGMKNQPSVASMVWSFDNHAMKYAAFSSVQEPRQEHIEELGSMMTRALDAYGEMWKAAPARLVLFRDGLSEGEFEGVGAREIEAIEGAINEIWTLRKLTVPKPKLTYIVVGKRHHVRFFPDSGTGDKSGNCPPGFVADSGIDSPLAADFYILSHGGLLGTSRPSHYTVLRDDIFSNNPDALQELAYTLCHCYAKATRSVSIPAPVYCKLLLFFQVVILIRILTDADVSQCPISLRRLTTCPQLVCARANFHFSQDLRYDDASSANSGDAGFDLKPWKDGYKPLHAGLRKSMYFL</sequence>
<dbReference type="SMART" id="SM01163">
    <property type="entry name" value="DUF1785"/>
    <property type="match status" value="1"/>
</dbReference>